<evidence type="ECO:0000313" key="4">
    <source>
        <dbReference type="EMBL" id="MFB9831159.1"/>
    </source>
</evidence>
<dbReference type="PANTHER" id="PTHR44591">
    <property type="entry name" value="STRESS RESPONSE REGULATOR PROTEIN 1"/>
    <property type="match status" value="1"/>
</dbReference>
<dbReference type="CDD" id="cd00156">
    <property type="entry name" value="REC"/>
    <property type="match status" value="1"/>
</dbReference>
<dbReference type="PANTHER" id="PTHR44591:SF3">
    <property type="entry name" value="RESPONSE REGULATORY DOMAIN-CONTAINING PROTEIN"/>
    <property type="match status" value="1"/>
</dbReference>
<evidence type="ECO:0000256" key="1">
    <source>
        <dbReference type="ARBA" id="ARBA00022553"/>
    </source>
</evidence>
<organism evidence="4 5">
    <name type="scientific">Actinoallomurus acaciae</name>
    <dbReference type="NCBI Taxonomy" id="502577"/>
    <lineage>
        <taxon>Bacteria</taxon>
        <taxon>Bacillati</taxon>
        <taxon>Actinomycetota</taxon>
        <taxon>Actinomycetes</taxon>
        <taxon>Streptosporangiales</taxon>
        <taxon>Thermomonosporaceae</taxon>
        <taxon>Actinoallomurus</taxon>
    </lineage>
</organism>
<proteinExistence type="predicted"/>
<protein>
    <submittedName>
        <fullName evidence="4">Response regulator</fullName>
    </submittedName>
</protein>
<gene>
    <name evidence="4" type="ORF">ACFFNX_03045</name>
</gene>
<keyword evidence="1 2" id="KW-0597">Phosphoprotein</keyword>
<dbReference type="Gene3D" id="3.40.50.2300">
    <property type="match status" value="1"/>
</dbReference>
<dbReference type="InterPro" id="IPR011006">
    <property type="entry name" value="CheY-like_superfamily"/>
</dbReference>
<comment type="caution">
    <text evidence="4">The sequence shown here is derived from an EMBL/GenBank/DDBJ whole genome shotgun (WGS) entry which is preliminary data.</text>
</comment>
<dbReference type="RefSeq" id="WP_378194671.1">
    <property type="nucleotide sequence ID" value="NZ_JBHLZP010000010.1"/>
</dbReference>
<dbReference type="Pfam" id="PF00072">
    <property type="entry name" value="Response_reg"/>
    <property type="match status" value="1"/>
</dbReference>
<dbReference type="InterPro" id="IPR050595">
    <property type="entry name" value="Bact_response_regulator"/>
</dbReference>
<accession>A0ABV5Y804</accession>
<dbReference type="EMBL" id="JBHLZP010000010">
    <property type="protein sequence ID" value="MFB9831159.1"/>
    <property type="molecule type" value="Genomic_DNA"/>
</dbReference>
<sequence>MDETMISPTLGSHGQGAGASTLRCLIVDDDDHFRRVAGDLLEGEEIAIIGVASTGSQALRLHDELQPDVTLIDIVLGEENGFDLAEQLTAIPRAEPITVILMSAALDREEVADVIAEGGAAAFLPKLDISRAAVREICRRSGLTTKARSTAWFYPPPGP</sequence>
<dbReference type="SUPFAM" id="SSF52172">
    <property type="entry name" value="CheY-like"/>
    <property type="match status" value="1"/>
</dbReference>
<feature type="modified residue" description="4-aspartylphosphate" evidence="2">
    <location>
        <position position="73"/>
    </location>
</feature>
<name>A0ABV5Y804_9ACTN</name>
<dbReference type="SMART" id="SM00448">
    <property type="entry name" value="REC"/>
    <property type="match status" value="1"/>
</dbReference>
<dbReference type="PROSITE" id="PS50110">
    <property type="entry name" value="RESPONSE_REGULATORY"/>
    <property type="match status" value="1"/>
</dbReference>
<reference evidence="4 5" key="1">
    <citation type="submission" date="2024-09" db="EMBL/GenBank/DDBJ databases">
        <authorList>
            <person name="Sun Q."/>
            <person name="Mori K."/>
        </authorList>
    </citation>
    <scope>NUCLEOTIDE SEQUENCE [LARGE SCALE GENOMIC DNA]</scope>
    <source>
        <strain evidence="4 5">TBRC 0563</strain>
    </source>
</reference>
<evidence type="ECO:0000313" key="5">
    <source>
        <dbReference type="Proteomes" id="UP001589627"/>
    </source>
</evidence>
<keyword evidence="5" id="KW-1185">Reference proteome</keyword>
<evidence type="ECO:0000259" key="3">
    <source>
        <dbReference type="PROSITE" id="PS50110"/>
    </source>
</evidence>
<evidence type="ECO:0000256" key="2">
    <source>
        <dbReference type="PROSITE-ProRule" id="PRU00169"/>
    </source>
</evidence>
<dbReference type="InterPro" id="IPR001789">
    <property type="entry name" value="Sig_transdc_resp-reg_receiver"/>
</dbReference>
<dbReference type="Proteomes" id="UP001589627">
    <property type="component" value="Unassembled WGS sequence"/>
</dbReference>
<feature type="domain" description="Response regulatory" evidence="3">
    <location>
        <begin position="23"/>
        <end position="141"/>
    </location>
</feature>